<dbReference type="InterPro" id="IPR036388">
    <property type="entry name" value="WH-like_DNA-bd_sf"/>
</dbReference>
<dbReference type="SUPFAM" id="SSF46785">
    <property type="entry name" value="Winged helix' DNA-binding domain"/>
    <property type="match status" value="1"/>
</dbReference>
<evidence type="ECO:0000256" key="2">
    <source>
        <dbReference type="ARBA" id="ARBA00023125"/>
    </source>
</evidence>
<dbReference type="PROSITE" id="PS52050">
    <property type="entry name" value="WYL"/>
    <property type="match status" value="1"/>
</dbReference>
<evidence type="ECO:0000256" key="3">
    <source>
        <dbReference type="ARBA" id="ARBA00023163"/>
    </source>
</evidence>
<keyword evidence="6" id="KW-1185">Reference proteome</keyword>
<protein>
    <submittedName>
        <fullName evidence="5">WYL domain-containing protein</fullName>
    </submittedName>
</protein>
<feature type="domain" description="HTH deoR-type" evidence="4">
    <location>
        <begin position="128"/>
        <end position="187"/>
    </location>
</feature>
<organism evidence="5 6">
    <name type="scientific">Nocardia arthritidis</name>
    <dbReference type="NCBI Taxonomy" id="228602"/>
    <lineage>
        <taxon>Bacteria</taxon>
        <taxon>Bacillati</taxon>
        <taxon>Actinomycetota</taxon>
        <taxon>Actinomycetes</taxon>
        <taxon>Mycobacteriales</taxon>
        <taxon>Nocardiaceae</taxon>
        <taxon>Nocardia</taxon>
    </lineage>
</organism>
<dbReference type="KEGG" id="nah:F5544_20240"/>
<reference evidence="5 6" key="1">
    <citation type="journal article" date="2019" name="ACS Chem. Biol.">
        <title>Identification and Mobilization of a Cryptic Antibiotic Biosynthesis Gene Locus from a Human-Pathogenic Nocardia Isolate.</title>
        <authorList>
            <person name="Herisse M."/>
            <person name="Ishida K."/>
            <person name="Porter J.L."/>
            <person name="Howden B."/>
            <person name="Hertweck C."/>
            <person name="Stinear T.P."/>
            <person name="Pidot S.J."/>
        </authorList>
    </citation>
    <scope>NUCLEOTIDE SEQUENCE [LARGE SCALE GENOMIC DNA]</scope>
    <source>
        <strain evidence="5 6">AUSMDU00012717</strain>
    </source>
</reference>
<dbReference type="InterPro" id="IPR051534">
    <property type="entry name" value="CBASS_pafABC_assoc_protein"/>
</dbReference>
<dbReference type="Pfam" id="PF08279">
    <property type="entry name" value="HTH_11"/>
    <property type="match status" value="1"/>
</dbReference>
<dbReference type="InterPro" id="IPR036390">
    <property type="entry name" value="WH_DNA-bd_sf"/>
</dbReference>
<dbReference type="InterPro" id="IPR013196">
    <property type="entry name" value="HTH_11"/>
</dbReference>
<dbReference type="Proteomes" id="UP000503540">
    <property type="component" value="Chromosome"/>
</dbReference>
<dbReference type="InterPro" id="IPR057727">
    <property type="entry name" value="WCX_dom"/>
</dbReference>
<dbReference type="InterPro" id="IPR026881">
    <property type="entry name" value="WYL_dom"/>
</dbReference>
<sequence length="484" mass="53010">MVPTVDREFPPIGRWSTTTAGARLSMTSASGRSYFGSRLRMNQVKVSLSCRCDSTATVPKTIEDLPDPETPVKTTILPLGISSDTLRRLCSRAPTILMVSRVVTCATVLINEVSFGPHSGDTGVVTDTAARLLALLALLQTRREWSGPELAERLGVTVRTVRRDIDRLRELDYPVSANLGSAGGYRLAAGTALPPLLLDDEEAVAITLGLRGAAYGAVRGIEESAARALVKVQQILPARLRRRVDAVDAATSSLGGPPAGPFIDPETLVVLAAGCRDHERIRFRYKAKDESESKRLVEPHSLVAAGRRWYLVAWDVDRGEWRTFRVDRIGEPFPIGVHCAPRELPDDAAPTEYVARQLAAARPAPEVVFLVHASARELAEALKVRAAEVEPIDERTCLLRTSGDSLEWTAIRIAHLDKEFRVLEPPEMAAELSRLGAKLQRAARVPRTRPWPSFNSGDPRFAADAEQLLDDAYDHRRSANQSSD</sequence>
<dbReference type="GO" id="GO:0003677">
    <property type="term" value="F:DNA binding"/>
    <property type="evidence" value="ECO:0007669"/>
    <property type="project" value="UniProtKB-KW"/>
</dbReference>
<keyword evidence="3" id="KW-0804">Transcription</keyword>
<keyword evidence="2" id="KW-0238">DNA-binding</keyword>
<dbReference type="PANTHER" id="PTHR34580">
    <property type="match status" value="1"/>
</dbReference>
<dbReference type="Pfam" id="PF25583">
    <property type="entry name" value="WCX"/>
    <property type="match status" value="1"/>
</dbReference>
<dbReference type="PANTHER" id="PTHR34580:SF3">
    <property type="entry name" value="PROTEIN PAFB"/>
    <property type="match status" value="1"/>
</dbReference>
<dbReference type="InterPro" id="IPR001034">
    <property type="entry name" value="DeoR_HTH"/>
</dbReference>
<keyword evidence="1" id="KW-0805">Transcription regulation</keyword>
<dbReference type="EMBL" id="CP046172">
    <property type="protein sequence ID" value="QIS11913.1"/>
    <property type="molecule type" value="Genomic_DNA"/>
</dbReference>
<dbReference type="GO" id="GO:0003700">
    <property type="term" value="F:DNA-binding transcription factor activity"/>
    <property type="evidence" value="ECO:0007669"/>
    <property type="project" value="InterPro"/>
</dbReference>
<evidence type="ECO:0000259" key="4">
    <source>
        <dbReference type="PROSITE" id="PS51000"/>
    </source>
</evidence>
<dbReference type="AlphaFoldDB" id="A0A6G9YG17"/>
<dbReference type="Pfam" id="PF13280">
    <property type="entry name" value="WYL"/>
    <property type="match status" value="1"/>
</dbReference>
<dbReference type="Gene3D" id="1.10.10.10">
    <property type="entry name" value="Winged helix-like DNA-binding domain superfamily/Winged helix DNA-binding domain"/>
    <property type="match status" value="1"/>
</dbReference>
<dbReference type="PROSITE" id="PS00894">
    <property type="entry name" value="HTH_DEOR_1"/>
    <property type="match status" value="1"/>
</dbReference>
<accession>A0A6G9YG17</accession>
<dbReference type="PROSITE" id="PS51000">
    <property type="entry name" value="HTH_DEOR_2"/>
    <property type="match status" value="1"/>
</dbReference>
<evidence type="ECO:0000256" key="1">
    <source>
        <dbReference type="ARBA" id="ARBA00023015"/>
    </source>
</evidence>
<proteinExistence type="predicted"/>
<evidence type="ECO:0000313" key="6">
    <source>
        <dbReference type="Proteomes" id="UP000503540"/>
    </source>
</evidence>
<dbReference type="InterPro" id="IPR018356">
    <property type="entry name" value="Tscrpt_reg_HTH_DeoR_CS"/>
</dbReference>
<gene>
    <name evidence="5" type="ORF">F5544_20240</name>
</gene>
<evidence type="ECO:0000313" key="5">
    <source>
        <dbReference type="EMBL" id="QIS11913.1"/>
    </source>
</evidence>
<name>A0A6G9YG17_9NOCA</name>